<dbReference type="EMBL" id="CADCXV010001558">
    <property type="protein sequence ID" value="CAB0045253.1"/>
    <property type="molecule type" value="Genomic_DNA"/>
</dbReference>
<evidence type="ECO:0000313" key="2">
    <source>
        <dbReference type="EMBL" id="CAB0045253.1"/>
    </source>
</evidence>
<organism evidence="2 3">
    <name type="scientific">Trichogramma brassicae</name>
    <dbReference type="NCBI Taxonomy" id="86971"/>
    <lineage>
        <taxon>Eukaryota</taxon>
        <taxon>Metazoa</taxon>
        <taxon>Ecdysozoa</taxon>
        <taxon>Arthropoda</taxon>
        <taxon>Hexapoda</taxon>
        <taxon>Insecta</taxon>
        <taxon>Pterygota</taxon>
        <taxon>Neoptera</taxon>
        <taxon>Endopterygota</taxon>
        <taxon>Hymenoptera</taxon>
        <taxon>Apocrita</taxon>
        <taxon>Proctotrupomorpha</taxon>
        <taxon>Chalcidoidea</taxon>
        <taxon>Trichogrammatidae</taxon>
        <taxon>Trichogramma</taxon>
    </lineage>
</organism>
<protein>
    <submittedName>
        <fullName evidence="2">Uncharacterized protein</fullName>
    </submittedName>
</protein>
<accession>A0A6H5J644</accession>
<keyword evidence="3" id="KW-1185">Reference proteome</keyword>
<sequence length="56" mass="6389">MSSWYTCAARGKRCRASWSRSRTSDARPGGRSGRGRSLCNRLEHWTGRSVTLRECK</sequence>
<evidence type="ECO:0000313" key="3">
    <source>
        <dbReference type="Proteomes" id="UP000479190"/>
    </source>
</evidence>
<dbReference type="Proteomes" id="UP000479190">
    <property type="component" value="Unassembled WGS sequence"/>
</dbReference>
<proteinExistence type="predicted"/>
<dbReference type="AlphaFoldDB" id="A0A6H5J644"/>
<name>A0A6H5J644_9HYME</name>
<evidence type="ECO:0000256" key="1">
    <source>
        <dbReference type="SAM" id="MobiDB-lite"/>
    </source>
</evidence>
<feature type="region of interest" description="Disordered" evidence="1">
    <location>
        <begin position="17"/>
        <end position="36"/>
    </location>
</feature>
<reference evidence="2 3" key="1">
    <citation type="submission" date="2020-02" db="EMBL/GenBank/DDBJ databases">
        <authorList>
            <person name="Ferguson B K."/>
        </authorList>
    </citation>
    <scope>NUCLEOTIDE SEQUENCE [LARGE SCALE GENOMIC DNA]</scope>
</reference>
<gene>
    <name evidence="2" type="ORF">TBRA_LOCUS16784</name>
</gene>